<dbReference type="InterPro" id="IPR055411">
    <property type="entry name" value="LRR_FXL15/At3g58940/PEG3-like"/>
</dbReference>
<organism evidence="3 4">
    <name type="scientific">Panicum miliaceum</name>
    <name type="common">Proso millet</name>
    <name type="synonym">Broomcorn millet</name>
    <dbReference type="NCBI Taxonomy" id="4540"/>
    <lineage>
        <taxon>Eukaryota</taxon>
        <taxon>Viridiplantae</taxon>
        <taxon>Streptophyta</taxon>
        <taxon>Embryophyta</taxon>
        <taxon>Tracheophyta</taxon>
        <taxon>Spermatophyta</taxon>
        <taxon>Magnoliopsida</taxon>
        <taxon>Liliopsida</taxon>
        <taxon>Poales</taxon>
        <taxon>Poaceae</taxon>
        <taxon>PACMAD clade</taxon>
        <taxon>Panicoideae</taxon>
        <taxon>Panicodae</taxon>
        <taxon>Paniceae</taxon>
        <taxon>Panicinae</taxon>
        <taxon>Panicum</taxon>
        <taxon>Panicum sect. Panicum</taxon>
    </lineage>
</organism>
<dbReference type="SUPFAM" id="SSF52047">
    <property type="entry name" value="RNI-like"/>
    <property type="match status" value="1"/>
</dbReference>
<dbReference type="InterPro" id="IPR032675">
    <property type="entry name" value="LRR_dom_sf"/>
</dbReference>
<proteinExistence type="predicted"/>
<reference evidence="4" key="1">
    <citation type="journal article" date="2019" name="Nat. Commun.">
        <title>The genome of broomcorn millet.</title>
        <authorList>
            <person name="Zou C."/>
            <person name="Miki D."/>
            <person name="Li D."/>
            <person name="Tang Q."/>
            <person name="Xiao L."/>
            <person name="Rajput S."/>
            <person name="Deng P."/>
            <person name="Jia W."/>
            <person name="Huang R."/>
            <person name="Zhang M."/>
            <person name="Sun Y."/>
            <person name="Hu J."/>
            <person name="Fu X."/>
            <person name="Schnable P.S."/>
            <person name="Li F."/>
            <person name="Zhang H."/>
            <person name="Feng B."/>
            <person name="Zhu X."/>
            <person name="Liu R."/>
            <person name="Schnable J.C."/>
            <person name="Zhu J.-K."/>
            <person name="Zhang H."/>
        </authorList>
    </citation>
    <scope>NUCLEOTIDE SEQUENCE [LARGE SCALE GENOMIC DNA]</scope>
</reference>
<dbReference type="Gene3D" id="3.80.10.10">
    <property type="entry name" value="Ribonuclease Inhibitor"/>
    <property type="match status" value="2"/>
</dbReference>
<dbReference type="InterPro" id="IPR053197">
    <property type="entry name" value="F-box_SCFL_complex_component"/>
</dbReference>
<evidence type="ECO:0000256" key="1">
    <source>
        <dbReference type="SAM" id="MobiDB-lite"/>
    </source>
</evidence>
<gene>
    <name evidence="3" type="ORF">C2845_PM17G13030</name>
</gene>
<dbReference type="STRING" id="4540.A0A3L6Q2K6"/>
<dbReference type="Proteomes" id="UP000275267">
    <property type="component" value="Unassembled WGS sequence"/>
</dbReference>
<evidence type="ECO:0000313" key="3">
    <source>
        <dbReference type="EMBL" id="RLM70197.1"/>
    </source>
</evidence>
<sequence length="562" mass="62801">MTQVDSGTCGGSVRRMAGDGELQNRFASWRLQLGKRVCAGERIALPTLRTLVVDGGRNIYDCALVVLTPSVASLHLAVRADRFYGGISIDQMPSLVKASIHLRGHRHSVFDNGELGGDQFKLLCSISSATTLELSGLGRTVLGEKPTFQEFVNLRNLLLDKCDLKNDFRTLGFFLQSSPNLEKLTLRHCKFPSYRKKKKGDPKLNKSSSSEFRGLDFMCANLKVEIICSNGDARELVKVMQAYALSTTTAVASAPGNHPAAVHDYSDSDIESYDDSDDDNDDSNDNSEREWEDFEDFAENLMHRCNVAQLDSLRLRVNRGRAPTFADRQAGGWLRRAMKYCNPDPPRQREGLSSNSWRLKRLYLCNVALENRFAEHVSSVCHSLEDLELEDCGCGIQSITSHSLKKLVLKNCRWRYLSEITSPTLKSLVISGGSNTDECVLVIVAPAIAHLCLDVSLRFARLYLPSGLDVQCENLKLTEIIYEEMMSANWSRGFVLTEKRTAGSGNWASIEPIRPFWLRFSREEQSAVQPLVDWQQAMSNAGTARSLRHVHIAPRWASRAGD</sequence>
<feature type="domain" description="F-box/LRR-repeat protein 15/At3g58940/PEG3-like LRR" evidence="2">
    <location>
        <begin position="357"/>
        <end position="449"/>
    </location>
</feature>
<evidence type="ECO:0000259" key="2">
    <source>
        <dbReference type="Pfam" id="PF24758"/>
    </source>
</evidence>
<accession>A0A3L6Q2K6</accession>
<protein>
    <submittedName>
        <fullName evidence="3">F-box/FBD/LRR-repeat protein</fullName>
    </submittedName>
</protein>
<name>A0A3L6Q2K6_PANMI</name>
<dbReference type="Pfam" id="PF24758">
    <property type="entry name" value="LRR_At5g56370"/>
    <property type="match status" value="1"/>
</dbReference>
<evidence type="ECO:0000313" key="4">
    <source>
        <dbReference type="Proteomes" id="UP000275267"/>
    </source>
</evidence>
<dbReference type="EMBL" id="PQIB02000014">
    <property type="protein sequence ID" value="RLM70197.1"/>
    <property type="molecule type" value="Genomic_DNA"/>
</dbReference>
<dbReference type="AlphaFoldDB" id="A0A3L6Q2K6"/>
<keyword evidence="4" id="KW-1185">Reference proteome</keyword>
<dbReference type="PANTHER" id="PTHR34223:SF82">
    <property type="entry name" value="F-BOX DOMAIN-CONTAINING PROTEIN"/>
    <property type="match status" value="1"/>
</dbReference>
<comment type="caution">
    <text evidence="3">The sequence shown here is derived from an EMBL/GenBank/DDBJ whole genome shotgun (WGS) entry which is preliminary data.</text>
</comment>
<feature type="region of interest" description="Disordered" evidence="1">
    <location>
        <begin position="253"/>
        <end position="290"/>
    </location>
</feature>
<feature type="compositionally biased region" description="Acidic residues" evidence="1">
    <location>
        <begin position="267"/>
        <end position="290"/>
    </location>
</feature>
<dbReference type="PANTHER" id="PTHR34223">
    <property type="entry name" value="OS11G0201299 PROTEIN"/>
    <property type="match status" value="1"/>
</dbReference>